<sequence length="383" mass="44516">MTFIIYIGSNKEYINHFQELLQENIVIVKNKEEAGIILKELPSNKIQPLLYEKINPDVDKVNIAYLKKKFKNLYIILVTKKIGKEETSIYIEAGANNTISPYADSDVFKAITNFISKNEILNKKERKEKNKVDEVFTIPKGKRIFDIIISLSALIILSPFLILIMVLIKLESRGPILYKSKRVGSNFYIFNFLKFRSMYIDAEERLSSYLSMNQYTKESKEKTSEVSATNSDIINDDTVLVSDDYEISEHEYLNKKKEKKDTTFFKIAHDPRVTKMGRFMRKYSIDEIPQLINILKGDMSIVGNRPLPLYEAELLTGDEYIERFIAPAGLTGLWQVERRGGEGKMSAEERKQLDIYYAHNYSIWLDCKIIFKTFFSFIQKEDA</sequence>
<evidence type="ECO:0000256" key="1">
    <source>
        <dbReference type="ARBA" id="ARBA00006464"/>
    </source>
</evidence>
<protein>
    <recommendedName>
        <fullName evidence="3">Bacterial sugar transferase domain-containing protein</fullName>
    </recommendedName>
</protein>
<name>A0A212J6B6_9BACT</name>
<dbReference type="Pfam" id="PF02397">
    <property type="entry name" value="Bac_transf"/>
    <property type="match status" value="1"/>
</dbReference>
<reference evidence="4" key="1">
    <citation type="submission" date="2016-04" db="EMBL/GenBank/DDBJ databases">
        <authorList>
            <person name="Evans L.H."/>
            <person name="Alamgir A."/>
            <person name="Owens N."/>
            <person name="Weber N.D."/>
            <person name="Virtaneva K."/>
            <person name="Barbian K."/>
            <person name="Babar A."/>
            <person name="Rosenke K."/>
        </authorList>
    </citation>
    <scope>NUCLEOTIDE SEQUENCE</scope>
    <source>
        <strain evidence="4">86-2</strain>
    </source>
</reference>
<evidence type="ECO:0000313" key="4">
    <source>
        <dbReference type="EMBL" id="SBV95011.1"/>
    </source>
</evidence>
<gene>
    <name evidence="4" type="ORF">KL86DYS2_10832</name>
</gene>
<dbReference type="PANTHER" id="PTHR30576">
    <property type="entry name" value="COLANIC BIOSYNTHESIS UDP-GLUCOSE LIPID CARRIER TRANSFERASE"/>
    <property type="match status" value="1"/>
</dbReference>
<evidence type="ECO:0000256" key="2">
    <source>
        <dbReference type="SAM" id="Phobius"/>
    </source>
</evidence>
<proteinExistence type="inferred from homology"/>
<keyword evidence="2" id="KW-0472">Membrane</keyword>
<dbReference type="RefSeq" id="WP_296947447.1">
    <property type="nucleotide sequence ID" value="NZ_LT599021.1"/>
</dbReference>
<keyword evidence="2" id="KW-0812">Transmembrane</keyword>
<dbReference type="PANTHER" id="PTHR30576:SF0">
    <property type="entry name" value="UNDECAPRENYL-PHOSPHATE N-ACETYLGALACTOSAMINYL 1-PHOSPHATE TRANSFERASE-RELATED"/>
    <property type="match status" value="1"/>
</dbReference>
<dbReference type="GO" id="GO:0016780">
    <property type="term" value="F:phosphotransferase activity, for other substituted phosphate groups"/>
    <property type="evidence" value="ECO:0007669"/>
    <property type="project" value="TreeGrafter"/>
</dbReference>
<accession>A0A212J6B6</accession>
<dbReference type="EMBL" id="FLUL01000001">
    <property type="protein sequence ID" value="SBV95011.1"/>
    <property type="molecule type" value="Genomic_DNA"/>
</dbReference>
<organism evidence="4">
    <name type="scientific">uncultured Dysgonomonas sp</name>
    <dbReference type="NCBI Taxonomy" id="206096"/>
    <lineage>
        <taxon>Bacteria</taxon>
        <taxon>Pseudomonadati</taxon>
        <taxon>Bacteroidota</taxon>
        <taxon>Bacteroidia</taxon>
        <taxon>Bacteroidales</taxon>
        <taxon>Dysgonomonadaceae</taxon>
        <taxon>Dysgonomonas</taxon>
        <taxon>environmental samples</taxon>
    </lineage>
</organism>
<comment type="similarity">
    <text evidence="1">Belongs to the bacterial sugar transferase family.</text>
</comment>
<feature type="transmembrane region" description="Helical" evidence="2">
    <location>
        <begin position="147"/>
        <end position="168"/>
    </location>
</feature>
<dbReference type="InterPro" id="IPR003362">
    <property type="entry name" value="Bact_transf"/>
</dbReference>
<dbReference type="AlphaFoldDB" id="A0A212J6B6"/>
<evidence type="ECO:0000259" key="3">
    <source>
        <dbReference type="Pfam" id="PF02397"/>
    </source>
</evidence>
<keyword evidence="2" id="KW-1133">Transmembrane helix</keyword>
<feature type="domain" description="Bacterial sugar transferase" evidence="3">
    <location>
        <begin position="142"/>
        <end position="378"/>
    </location>
</feature>